<sequence length="266" mass="28631">MPESLLLPPHFGLLAVDAKDSTRLPSRQQAPLSRALTDVVHQGLRRAGMEEMRREFESNTGDGLAFGFDPKWLSLVISPFAEELNALLQEHNAGTGPRIRLRMSVHCGPVPVEPGLPGDGNAAPRGETHRLLDSEPARKGLAEADEHTTPLVVIVSDYVYRTVVLGGYCALPGARFAEVQARVAGKDFEQTAWMYVPSPSGGLLRRTAAQPPLAKGTKGEAGGTAPVGMPREQTRVQQVEFGIAVMDSALRDVHHHSGTRRAPDGS</sequence>
<dbReference type="Proteomes" id="UP000430079">
    <property type="component" value="Unassembled WGS sequence"/>
</dbReference>
<evidence type="ECO:0000313" key="1">
    <source>
        <dbReference type="EMBL" id="GFE15719.1"/>
    </source>
</evidence>
<evidence type="ECO:0008006" key="3">
    <source>
        <dbReference type="Google" id="ProtNLM"/>
    </source>
</evidence>
<dbReference type="RefSeq" id="WP_190141776.1">
    <property type="nucleotide sequence ID" value="NZ_BLIO01000001.1"/>
</dbReference>
<comment type="caution">
    <text evidence="1">The sequence shown here is derived from an EMBL/GenBank/DDBJ whole genome shotgun (WGS) entry which is preliminary data.</text>
</comment>
<dbReference type="EMBL" id="BLIO01000001">
    <property type="protein sequence ID" value="GFE15719.1"/>
    <property type="molecule type" value="Genomic_DNA"/>
</dbReference>
<accession>A0A640SWE6</accession>
<organism evidence="1 2">
    <name type="scientific">Streptomyces glebosus</name>
    <dbReference type="NCBI Taxonomy" id="249580"/>
    <lineage>
        <taxon>Bacteria</taxon>
        <taxon>Bacillati</taxon>
        <taxon>Actinomycetota</taxon>
        <taxon>Actinomycetes</taxon>
        <taxon>Kitasatosporales</taxon>
        <taxon>Streptomycetaceae</taxon>
        <taxon>Streptomyces</taxon>
    </lineage>
</organism>
<evidence type="ECO:0000313" key="2">
    <source>
        <dbReference type="Proteomes" id="UP000430079"/>
    </source>
</evidence>
<reference evidence="1 2" key="1">
    <citation type="submission" date="2019-12" db="EMBL/GenBank/DDBJ databases">
        <title>Whole genome shotgun sequence of Streptomyces hygroscopicus subsp. glebosus NBRC 13786.</title>
        <authorList>
            <person name="Ichikawa N."/>
            <person name="Kimura A."/>
            <person name="Kitahashi Y."/>
            <person name="Komaki H."/>
            <person name="Tamura T."/>
        </authorList>
    </citation>
    <scope>NUCLEOTIDE SEQUENCE [LARGE SCALE GENOMIC DNA]</scope>
    <source>
        <strain evidence="1 2">NBRC 13786</strain>
    </source>
</reference>
<dbReference type="AlphaFoldDB" id="A0A640SWE6"/>
<keyword evidence="2" id="KW-1185">Reference proteome</keyword>
<gene>
    <name evidence="1" type="ORF">Sgleb_37660</name>
</gene>
<protein>
    <recommendedName>
        <fullName evidence="3">Guanylate cyclase domain-containing protein</fullName>
    </recommendedName>
</protein>
<name>A0A640SWE6_9ACTN</name>
<proteinExistence type="predicted"/>